<reference evidence="1" key="2">
    <citation type="submission" date="2020-09" db="EMBL/GenBank/DDBJ databases">
        <authorList>
            <person name="Sun Q."/>
            <person name="Zhou Y."/>
        </authorList>
    </citation>
    <scope>NUCLEOTIDE SEQUENCE</scope>
    <source>
        <strain evidence="1">CGMCC 1.15760</strain>
    </source>
</reference>
<gene>
    <name evidence="1" type="ORF">GCM10007425_21340</name>
</gene>
<comment type="caution">
    <text evidence="1">The sequence shown here is derived from an EMBL/GenBank/DDBJ whole genome shotgun (WGS) entry which is preliminary data.</text>
</comment>
<proteinExistence type="predicted"/>
<dbReference type="Pfam" id="PF04134">
    <property type="entry name" value="DCC1-like"/>
    <property type="match status" value="1"/>
</dbReference>
<evidence type="ECO:0000313" key="2">
    <source>
        <dbReference type="Proteomes" id="UP000616608"/>
    </source>
</evidence>
<reference evidence="1" key="1">
    <citation type="journal article" date="2014" name="Int. J. Syst. Evol. Microbiol.">
        <title>Complete genome sequence of Corynebacterium casei LMG S-19264T (=DSM 44701T), isolated from a smear-ripened cheese.</title>
        <authorList>
            <consortium name="US DOE Joint Genome Institute (JGI-PGF)"/>
            <person name="Walter F."/>
            <person name="Albersmeier A."/>
            <person name="Kalinowski J."/>
            <person name="Ruckert C."/>
        </authorList>
    </citation>
    <scope>NUCLEOTIDE SEQUENCE</scope>
    <source>
        <strain evidence="1">CGMCC 1.15760</strain>
    </source>
</reference>
<sequence>MKKKPLIVFYDSYCPLCTKTMEKWCAMDKQQLLIFDSFRNEHVLNTLPYSIEQLEKETYSKPVDASEYYKGVETFTEMNKRIPMLTLTTPVLIALNKVGLATIVYNFVAKRRKIVPVGQCADDQCTINYSNKN</sequence>
<dbReference type="RefSeq" id="WP_188615040.1">
    <property type="nucleotide sequence ID" value="NZ_BMJT01000006.1"/>
</dbReference>
<dbReference type="AlphaFoldDB" id="A0A917G7C6"/>
<protein>
    <submittedName>
        <fullName evidence="1">Thioredoxin</fullName>
    </submittedName>
</protein>
<accession>A0A917G7C6</accession>
<organism evidence="1 2">
    <name type="scientific">Lysinibacillus alkalisoli</name>
    <dbReference type="NCBI Taxonomy" id="1911548"/>
    <lineage>
        <taxon>Bacteria</taxon>
        <taxon>Bacillati</taxon>
        <taxon>Bacillota</taxon>
        <taxon>Bacilli</taxon>
        <taxon>Bacillales</taxon>
        <taxon>Bacillaceae</taxon>
        <taxon>Lysinibacillus</taxon>
    </lineage>
</organism>
<name>A0A917G7C6_9BACI</name>
<keyword evidence="2" id="KW-1185">Reference proteome</keyword>
<dbReference type="GO" id="GO:0015035">
    <property type="term" value="F:protein-disulfide reductase activity"/>
    <property type="evidence" value="ECO:0007669"/>
    <property type="project" value="InterPro"/>
</dbReference>
<dbReference type="EMBL" id="BMJT01000006">
    <property type="protein sequence ID" value="GGG26483.1"/>
    <property type="molecule type" value="Genomic_DNA"/>
</dbReference>
<evidence type="ECO:0000313" key="1">
    <source>
        <dbReference type="EMBL" id="GGG26483.1"/>
    </source>
</evidence>
<dbReference type="Proteomes" id="UP000616608">
    <property type="component" value="Unassembled WGS sequence"/>
</dbReference>
<dbReference type="InterPro" id="IPR007263">
    <property type="entry name" value="DCC1-like"/>
</dbReference>